<keyword evidence="10" id="KW-1185">Reference proteome</keyword>
<reference evidence="9 10" key="1">
    <citation type="submission" date="2019-06" db="EMBL/GenBank/DDBJ databases">
        <title>Aeromicrobium sp. nov., isolated from a maize field.</title>
        <authorList>
            <person name="Lin S.-Y."/>
            <person name="Tsai C.-F."/>
            <person name="Young C.-C."/>
        </authorList>
    </citation>
    <scope>NUCLEOTIDE SEQUENCE [LARGE SCALE GENOMIC DNA]</scope>
    <source>
        <strain evidence="9 10">CC-CFT486</strain>
    </source>
</reference>
<keyword evidence="5 7" id="KW-0472">Membrane</keyword>
<organism evidence="9 10">
    <name type="scientific">Aeromicrobium terrae</name>
    <dbReference type="NCBI Taxonomy" id="2498846"/>
    <lineage>
        <taxon>Bacteria</taxon>
        <taxon>Bacillati</taxon>
        <taxon>Actinomycetota</taxon>
        <taxon>Actinomycetes</taxon>
        <taxon>Propionibacteriales</taxon>
        <taxon>Nocardioidaceae</taxon>
        <taxon>Aeromicrobium</taxon>
    </lineage>
</organism>
<dbReference type="InterPro" id="IPR027379">
    <property type="entry name" value="CLS_N"/>
</dbReference>
<dbReference type="EMBL" id="VDUX01000005">
    <property type="protein sequence ID" value="TXL57958.1"/>
    <property type="molecule type" value="Genomic_DNA"/>
</dbReference>
<sequence length="89" mass="9967">MGFMGKLLVPLVLGVVLLVYAVFDLRATPVHKVKLAPKALWYVIVLVPFVGPLLWIFVGQRRDNPHPPTPPGRSWGRGPDDDPDFLRNL</sequence>
<dbReference type="AlphaFoldDB" id="A0A5C8NH80"/>
<keyword evidence="3 7" id="KW-0812">Transmembrane</keyword>
<name>A0A5C8NH80_9ACTN</name>
<comment type="caution">
    <text evidence="9">The sequence shown here is derived from an EMBL/GenBank/DDBJ whole genome shotgun (WGS) entry which is preliminary data.</text>
</comment>
<evidence type="ECO:0000259" key="8">
    <source>
        <dbReference type="Pfam" id="PF13396"/>
    </source>
</evidence>
<proteinExistence type="predicted"/>
<dbReference type="OrthoDB" id="3298527at2"/>
<evidence type="ECO:0000256" key="5">
    <source>
        <dbReference type="ARBA" id="ARBA00023136"/>
    </source>
</evidence>
<evidence type="ECO:0000256" key="1">
    <source>
        <dbReference type="ARBA" id="ARBA00004651"/>
    </source>
</evidence>
<gene>
    <name evidence="9" type="ORF">FHP06_11545</name>
</gene>
<evidence type="ECO:0000256" key="4">
    <source>
        <dbReference type="ARBA" id="ARBA00022989"/>
    </source>
</evidence>
<keyword evidence="4 7" id="KW-1133">Transmembrane helix</keyword>
<dbReference type="Proteomes" id="UP000321571">
    <property type="component" value="Unassembled WGS sequence"/>
</dbReference>
<protein>
    <submittedName>
        <fullName evidence="9">PLDc_N domain-containing protein</fullName>
    </submittedName>
</protein>
<evidence type="ECO:0000313" key="9">
    <source>
        <dbReference type="EMBL" id="TXL57958.1"/>
    </source>
</evidence>
<evidence type="ECO:0000256" key="7">
    <source>
        <dbReference type="SAM" id="Phobius"/>
    </source>
</evidence>
<evidence type="ECO:0000256" key="6">
    <source>
        <dbReference type="SAM" id="MobiDB-lite"/>
    </source>
</evidence>
<feature type="region of interest" description="Disordered" evidence="6">
    <location>
        <begin position="65"/>
        <end position="89"/>
    </location>
</feature>
<feature type="domain" description="Cardiolipin synthase N-terminal" evidence="8">
    <location>
        <begin position="16"/>
        <end position="60"/>
    </location>
</feature>
<feature type="transmembrane region" description="Helical" evidence="7">
    <location>
        <begin position="39"/>
        <end position="58"/>
    </location>
</feature>
<evidence type="ECO:0000256" key="2">
    <source>
        <dbReference type="ARBA" id="ARBA00022475"/>
    </source>
</evidence>
<keyword evidence="2" id="KW-1003">Cell membrane</keyword>
<evidence type="ECO:0000313" key="10">
    <source>
        <dbReference type="Proteomes" id="UP000321571"/>
    </source>
</evidence>
<dbReference type="Pfam" id="PF13396">
    <property type="entry name" value="PLDc_N"/>
    <property type="match status" value="1"/>
</dbReference>
<evidence type="ECO:0000256" key="3">
    <source>
        <dbReference type="ARBA" id="ARBA00022692"/>
    </source>
</evidence>
<accession>A0A5C8NH80</accession>
<comment type="subcellular location">
    <subcellularLocation>
        <location evidence="1">Cell membrane</location>
        <topology evidence="1">Multi-pass membrane protein</topology>
    </subcellularLocation>
</comment>
<dbReference type="GO" id="GO:0005886">
    <property type="term" value="C:plasma membrane"/>
    <property type="evidence" value="ECO:0007669"/>
    <property type="project" value="UniProtKB-SubCell"/>
</dbReference>